<evidence type="ECO:0000313" key="2">
    <source>
        <dbReference type="EMBL" id="KAG8052669.1"/>
    </source>
</evidence>
<accession>A0A8J5VS33</accession>
<protein>
    <submittedName>
        <fullName evidence="2">Uncharacterized protein</fullName>
    </submittedName>
</protein>
<evidence type="ECO:0000313" key="3">
    <source>
        <dbReference type="Proteomes" id="UP000729402"/>
    </source>
</evidence>
<comment type="caution">
    <text evidence="2">The sequence shown here is derived from an EMBL/GenBank/DDBJ whole genome shotgun (WGS) entry which is preliminary data.</text>
</comment>
<organism evidence="2 3">
    <name type="scientific">Zizania palustris</name>
    <name type="common">Northern wild rice</name>
    <dbReference type="NCBI Taxonomy" id="103762"/>
    <lineage>
        <taxon>Eukaryota</taxon>
        <taxon>Viridiplantae</taxon>
        <taxon>Streptophyta</taxon>
        <taxon>Embryophyta</taxon>
        <taxon>Tracheophyta</taxon>
        <taxon>Spermatophyta</taxon>
        <taxon>Magnoliopsida</taxon>
        <taxon>Liliopsida</taxon>
        <taxon>Poales</taxon>
        <taxon>Poaceae</taxon>
        <taxon>BOP clade</taxon>
        <taxon>Oryzoideae</taxon>
        <taxon>Oryzeae</taxon>
        <taxon>Zizaniinae</taxon>
        <taxon>Zizania</taxon>
    </lineage>
</organism>
<dbReference type="AlphaFoldDB" id="A0A8J5VS33"/>
<reference evidence="2" key="2">
    <citation type="submission" date="2021-02" db="EMBL/GenBank/DDBJ databases">
        <authorList>
            <person name="Kimball J.A."/>
            <person name="Haas M.W."/>
            <person name="Macchietto M."/>
            <person name="Kono T."/>
            <person name="Duquette J."/>
            <person name="Shao M."/>
        </authorList>
    </citation>
    <scope>NUCLEOTIDE SEQUENCE</scope>
    <source>
        <tissue evidence="2">Fresh leaf tissue</tissue>
    </source>
</reference>
<dbReference type="EMBL" id="JAAALK010000288">
    <property type="protein sequence ID" value="KAG8052669.1"/>
    <property type="molecule type" value="Genomic_DNA"/>
</dbReference>
<reference evidence="2" key="1">
    <citation type="journal article" date="2021" name="bioRxiv">
        <title>Whole Genome Assembly and Annotation of Northern Wild Rice, Zizania palustris L., Supports a Whole Genome Duplication in the Zizania Genus.</title>
        <authorList>
            <person name="Haas M."/>
            <person name="Kono T."/>
            <person name="Macchietto M."/>
            <person name="Millas R."/>
            <person name="McGilp L."/>
            <person name="Shao M."/>
            <person name="Duquette J."/>
            <person name="Hirsch C.N."/>
            <person name="Kimball J."/>
        </authorList>
    </citation>
    <scope>NUCLEOTIDE SEQUENCE</scope>
    <source>
        <tissue evidence="2">Fresh leaf tissue</tissue>
    </source>
</reference>
<sequence>MDIQLSSDRTKKRKGALLRLGFTTRAGSGGGSEDRRWGRGVVEEAALGEVGGGSGHRQRGGRPAVGRRTGELVIGREGLGMEEQGARLA</sequence>
<keyword evidence="3" id="KW-1185">Reference proteome</keyword>
<gene>
    <name evidence="2" type="ORF">GUJ93_ZPchr0001g30798</name>
</gene>
<evidence type="ECO:0000256" key="1">
    <source>
        <dbReference type="SAM" id="MobiDB-lite"/>
    </source>
</evidence>
<dbReference type="Proteomes" id="UP000729402">
    <property type="component" value="Unassembled WGS sequence"/>
</dbReference>
<name>A0A8J5VS33_ZIZPA</name>
<feature type="region of interest" description="Disordered" evidence="1">
    <location>
        <begin position="48"/>
        <end position="68"/>
    </location>
</feature>
<proteinExistence type="predicted"/>